<feature type="domain" description="ABC transmembrane type-1" evidence="8">
    <location>
        <begin position="111"/>
        <end position="314"/>
    </location>
</feature>
<reference evidence="10" key="1">
    <citation type="submission" date="2018-12" db="EMBL/GenBank/DDBJ databases">
        <title>Genome sequence of Peanibacillus sp.</title>
        <authorList>
            <person name="Subramani G."/>
            <person name="Srinivasan S."/>
            <person name="Kim M.K."/>
        </authorList>
    </citation>
    <scope>NUCLEOTIDE SEQUENCE [LARGE SCALE GENOMIC DNA]</scope>
    <source>
        <strain evidence="10">18JY67-1</strain>
    </source>
</reference>
<dbReference type="SUPFAM" id="SSF161098">
    <property type="entry name" value="MetI-like"/>
    <property type="match status" value="1"/>
</dbReference>
<dbReference type="EMBL" id="CP034437">
    <property type="protein sequence ID" value="AZN42455.1"/>
    <property type="molecule type" value="Genomic_DNA"/>
</dbReference>
<dbReference type="InterPro" id="IPR000515">
    <property type="entry name" value="MetI-like"/>
</dbReference>
<feature type="transmembrane region" description="Helical" evidence="7">
    <location>
        <begin position="291"/>
        <end position="314"/>
    </location>
</feature>
<dbReference type="Proteomes" id="UP000272528">
    <property type="component" value="Chromosome"/>
</dbReference>
<dbReference type="Pfam" id="PF00528">
    <property type="entry name" value="BPD_transp_1"/>
    <property type="match status" value="1"/>
</dbReference>
<dbReference type="OrthoDB" id="9771544at2"/>
<dbReference type="KEGG" id="palb:EJC50_24295"/>
<organism evidence="9 10">
    <name type="scientific">Paenibacillus albus</name>
    <dbReference type="NCBI Taxonomy" id="2495582"/>
    <lineage>
        <taxon>Bacteria</taxon>
        <taxon>Bacillati</taxon>
        <taxon>Bacillota</taxon>
        <taxon>Bacilli</taxon>
        <taxon>Bacillales</taxon>
        <taxon>Paenibacillaceae</taxon>
        <taxon>Paenibacillus</taxon>
    </lineage>
</organism>
<feature type="transmembrane region" description="Helical" evidence="7">
    <location>
        <begin position="146"/>
        <end position="167"/>
    </location>
</feature>
<evidence type="ECO:0000256" key="6">
    <source>
        <dbReference type="ARBA" id="ARBA00023136"/>
    </source>
</evidence>
<keyword evidence="10" id="KW-1185">Reference proteome</keyword>
<dbReference type="Gene3D" id="1.10.3720.10">
    <property type="entry name" value="MetI-like"/>
    <property type="match status" value="1"/>
</dbReference>
<evidence type="ECO:0000256" key="5">
    <source>
        <dbReference type="ARBA" id="ARBA00022989"/>
    </source>
</evidence>
<dbReference type="GO" id="GO:0055085">
    <property type="term" value="P:transmembrane transport"/>
    <property type="evidence" value="ECO:0007669"/>
    <property type="project" value="InterPro"/>
</dbReference>
<evidence type="ECO:0000313" key="9">
    <source>
        <dbReference type="EMBL" id="AZN42455.1"/>
    </source>
</evidence>
<dbReference type="GO" id="GO:0005886">
    <property type="term" value="C:plasma membrane"/>
    <property type="evidence" value="ECO:0007669"/>
    <property type="project" value="UniProtKB-SubCell"/>
</dbReference>
<keyword evidence="4 7" id="KW-0812">Transmembrane</keyword>
<feature type="transmembrane region" description="Helical" evidence="7">
    <location>
        <begin position="113"/>
        <end position="134"/>
    </location>
</feature>
<sequence length="329" mass="37837">MKSIPISKSKQRTAAIDRAKVESKVRAIRNNTLVSRFGSKSRWISLIYQIFVYVILIDLAFVFLYPFIYMVTTTLKQPEDLLDFTIKWIPQSLAWENFYYGMEGLQFMRHLKYSALISGLSVIGQVLSCSFIAYGFARIKFPGREVLFVLCMFTMIVPPQTIIVPLFMQYKTIGWTDSILPMVVPSFFGGGLRGALFIFIFRQLFRGLPWELEDAARVDGCGSFRVYWRIIMPLTPPAIVVTTLLSLVWHWNDFFEPSIYLTSEEKFTIPMMLPRLYQSLTTITGSNFEVFSLPVVMGATFVCLLPMLIVYLLLQRYFIQGVARSGLVE</sequence>
<evidence type="ECO:0000313" key="10">
    <source>
        <dbReference type="Proteomes" id="UP000272528"/>
    </source>
</evidence>
<evidence type="ECO:0000256" key="4">
    <source>
        <dbReference type="ARBA" id="ARBA00022692"/>
    </source>
</evidence>
<dbReference type="RefSeq" id="WP_126018170.1">
    <property type="nucleotide sequence ID" value="NZ_CP034437.1"/>
</dbReference>
<evidence type="ECO:0000259" key="8">
    <source>
        <dbReference type="PROSITE" id="PS50928"/>
    </source>
</evidence>
<dbReference type="PANTHER" id="PTHR43744:SF6">
    <property type="entry name" value="ABC TRANSPORTER PERMEASE PROTEIN YESQ-RELATED"/>
    <property type="match status" value="1"/>
</dbReference>
<accession>A0A3S9A9P9</accession>
<dbReference type="AlphaFoldDB" id="A0A3S9A9P9"/>
<feature type="transmembrane region" description="Helical" evidence="7">
    <location>
        <begin position="46"/>
        <end position="68"/>
    </location>
</feature>
<dbReference type="InterPro" id="IPR035906">
    <property type="entry name" value="MetI-like_sf"/>
</dbReference>
<evidence type="ECO:0000256" key="3">
    <source>
        <dbReference type="ARBA" id="ARBA00022475"/>
    </source>
</evidence>
<keyword evidence="3" id="KW-1003">Cell membrane</keyword>
<comment type="subcellular location">
    <subcellularLocation>
        <location evidence="1 7">Cell membrane</location>
        <topology evidence="1 7">Multi-pass membrane protein</topology>
    </subcellularLocation>
</comment>
<keyword evidence="5 7" id="KW-1133">Transmembrane helix</keyword>
<protein>
    <submittedName>
        <fullName evidence="9">Carbohydrate ABC transporter permease</fullName>
    </submittedName>
</protein>
<evidence type="ECO:0000256" key="1">
    <source>
        <dbReference type="ARBA" id="ARBA00004651"/>
    </source>
</evidence>
<evidence type="ECO:0000256" key="7">
    <source>
        <dbReference type="RuleBase" id="RU363032"/>
    </source>
</evidence>
<name>A0A3S9A9P9_9BACL</name>
<dbReference type="PANTHER" id="PTHR43744">
    <property type="entry name" value="ABC TRANSPORTER PERMEASE PROTEIN MG189-RELATED-RELATED"/>
    <property type="match status" value="1"/>
</dbReference>
<feature type="transmembrane region" description="Helical" evidence="7">
    <location>
        <begin position="179"/>
        <end position="205"/>
    </location>
</feature>
<dbReference type="PROSITE" id="PS50928">
    <property type="entry name" value="ABC_TM1"/>
    <property type="match status" value="1"/>
</dbReference>
<gene>
    <name evidence="9" type="ORF">EJC50_24295</name>
</gene>
<dbReference type="CDD" id="cd06261">
    <property type="entry name" value="TM_PBP2"/>
    <property type="match status" value="1"/>
</dbReference>
<feature type="transmembrane region" description="Helical" evidence="7">
    <location>
        <begin position="226"/>
        <end position="251"/>
    </location>
</feature>
<proteinExistence type="inferred from homology"/>
<comment type="similarity">
    <text evidence="7">Belongs to the binding-protein-dependent transport system permease family.</text>
</comment>
<evidence type="ECO:0000256" key="2">
    <source>
        <dbReference type="ARBA" id="ARBA00022448"/>
    </source>
</evidence>
<keyword evidence="2 7" id="KW-0813">Transport</keyword>
<keyword evidence="6 7" id="KW-0472">Membrane</keyword>